<keyword evidence="2" id="KW-0472">Membrane</keyword>
<comment type="similarity">
    <text evidence="1">Belongs to the YggT family.</text>
</comment>
<dbReference type="GO" id="GO:0016020">
    <property type="term" value="C:membrane"/>
    <property type="evidence" value="ECO:0007669"/>
    <property type="project" value="InterPro"/>
</dbReference>
<evidence type="ECO:0000313" key="4">
    <source>
        <dbReference type="Proteomes" id="UP000249396"/>
    </source>
</evidence>
<dbReference type="PANTHER" id="PTHR33219:SF14">
    <property type="entry name" value="PROTEIN COFACTOR ASSEMBLY OF COMPLEX C SUBUNIT B CCB3, CHLOROPLASTIC-RELATED"/>
    <property type="match status" value="1"/>
</dbReference>
<protein>
    <submittedName>
        <fullName evidence="3">YggT family protein</fullName>
    </submittedName>
</protein>
<name>A0A2W4S892_9GAMM</name>
<dbReference type="AlphaFoldDB" id="A0A2W4S892"/>
<comment type="caution">
    <text evidence="3">The sequence shown here is derived from an EMBL/GenBank/DDBJ whole genome shotgun (WGS) entry which is preliminary data.</text>
</comment>
<dbReference type="EMBL" id="QJPH01000508">
    <property type="protein sequence ID" value="PZN71830.1"/>
    <property type="molecule type" value="Genomic_DNA"/>
</dbReference>
<evidence type="ECO:0000313" key="3">
    <source>
        <dbReference type="EMBL" id="PZN71830.1"/>
    </source>
</evidence>
<keyword evidence="2" id="KW-0812">Transmembrane</keyword>
<sequence length="166" mass="18840">MLRFLLQWAEADFYNPISQFLVKLTHPPLRYLRRFIPSVRRIDSASLVLMLAVQILSDYLVFTLQQISASPASLLLVALGQLLELLYNILFYSILISVVLSWVAPRGYNPAMKLLYDLTDPLLAFFRRFLPPMGGIDISPLLALVALQFAKMAIMPLLQQMISALN</sequence>
<reference evidence="3 4" key="1">
    <citation type="journal article" date="2018" name="Aquat. Microb. Ecol.">
        <title>Gammaproteobacterial methanotrophs dominate.</title>
        <authorList>
            <person name="Rissanen A.J."/>
            <person name="Saarenheimo J."/>
            <person name="Tiirola M."/>
            <person name="Peura S."/>
            <person name="Aalto S.L."/>
            <person name="Karvinen A."/>
            <person name="Nykanen H."/>
        </authorList>
    </citation>
    <scope>NUCLEOTIDE SEQUENCE [LARGE SCALE GENOMIC DNA]</scope>
    <source>
        <strain evidence="3">AMbin10</strain>
    </source>
</reference>
<dbReference type="Proteomes" id="UP000249396">
    <property type="component" value="Unassembled WGS sequence"/>
</dbReference>
<accession>A0A2W4S892</accession>
<evidence type="ECO:0000256" key="1">
    <source>
        <dbReference type="ARBA" id="ARBA00010894"/>
    </source>
</evidence>
<dbReference type="PANTHER" id="PTHR33219">
    <property type="entry name" value="YLMG HOMOLOG PROTEIN 2, CHLOROPLASTIC"/>
    <property type="match status" value="1"/>
</dbReference>
<organism evidence="3 4">
    <name type="scientific">Candidatus Methylumidiphilus alinenensis</name>
    <dbReference type="NCBI Taxonomy" id="2202197"/>
    <lineage>
        <taxon>Bacteria</taxon>
        <taxon>Pseudomonadati</taxon>
        <taxon>Pseudomonadota</taxon>
        <taxon>Gammaproteobacteria</taxon>
        <taxon>Methylococcales</taxon>
        <taxon>Candidatus Methylumidiphilus</taxon>
    </lineage>
</organism>
<keyword evidence="2" id="KW-1133">Transmembrane helix</keyword>
<feature type="transmembrane region" description="Helical" evidence="2">
    <location>
        <begin position="85"/>
        <end position="104"/>
    </location>
</feature>
<evidence type="ECO:0000256" key="2">
    <source>
        <dbReference type="SAM" id="Phobius"/>
    </source>
</evidence>
<feature type="transmembrane region" description="Helical" evidence="2">
    <location>
        <begin position="44"/>
        <end position="64"/>
    </location>
</feature>
<dbReference type="Pfam" id="PF02325">
    <property type="entry name" value="CCB3_YggT"/>
    <property type="match status" value="2"/>
</dbReference>
<gene>
    <name evidence="3" type="ORF">DM484_25665</name>
</gene>
<proteinExistence type="inferred from homology"/>
<dbReference type="InterPro" id="IPR003425">
    <property type="entry name" value="CCB3/YggT"/>
</dbReference>